<evidence type="ECO:0000256" key="1">
    <source>
        <dbReference type="SAM" id="MobiDB-lite"/>
    </source>
</evidence>
<feature type="compositionally biased region" description="Low complexity" evidence="1">
    <location>
        <begin position="324"/>
        <end position="346"/>
    </location>
</feature>
<dbReference type="Proteomes" id="UP000194127">
    <property type="component" value="Unassembled WGS sequence"/>
</dbReference>
<evidence type="ECO:0000313" key="3">
    <source>
        <dbReference type="Proteomes" id="UP000194127"/>
    </source>
</evidence>
<feature type="compositionally biased region" description="Low complexity" evidence="1">
    <location>
        <begin position="256"/>
        <end position="265"/>
    </location>
</feature>
<feature type="compositionally biased region" description="Polar residues" evidence="1">
    <location>
        <begin position="213"/>
        <end position="233"/>
    </location>
</feature>
<feature type="compositionally biased region" description="Pro residues" evidence="1">
    <location>
        <begin position="520"/>
        <end position="530"/>
    </location>
</feature>
<keyword evidence="3" id="KW-1185">Reference proteome</keyword>
<protein>
    <submittedName>
        <fullName evidence="2">Uncharacterized protein</fullName>
    </submittedName>
</protein>
<feature type="region of interest" description="Disordered" evidence="1">
    <location>
        <begin position="202"/>
        <end position="382"/>
    </location>
</feature>
<organism evidence="2 3">
    <name type="scientific">Postia placenta MAD-698-R-SB12</name>
    <dbReference type="NCBI Taxonomy" id="670580"/>
    <lineage>
        <taxon>Eukaryota</taxon>
        <taxon>Fungi</taxon>
        <taxon>Dikarya</taxon>
        <taxon>Basidiomycota</taxon>
        <taxon>Agaricomycotina</taxon>
        <taxon>Agaricomycetes</taxon>
        <taxon>Polyporales</taxon>
        <taxon>Adustoporiaceae</taxon>
        <taxon>Rhodonia</taxon>
    </lineage>
</organism>
<feature type="compositionally biased region" description="Low complexity" evidence="1">
    <location>
        <begin position="301"/>
        <end position="316"/>
    </location>
</feature>
<accession>A0A1X6MMK2</accession>
<dbReference type="EMBL" id="KZ110608">
    <property type="protein sequence ID" value="OSX57412.1"/>
    <property type="molecule type" value="Genomic_DNA"/>
</dbReference>
<name>A0A1X6MMK2_9APHY</name>
<dbReference type="GeneID" id="36326354"/>
<feature type="region of interest" description="Disordered" evidence="1">
    <location>
        <begin position="510"/>
        <end position="542"/>
    </location>
</feature>
<reference evidence="2 3" key="1">
    <citation type="submission" date="2017-04" db="EMBL/GenBank/DDBJ databases">
        <title>Genome Sequence of the Model Brown-Rot Fungus Postia placenta SB12.</title>
        <authorList>
            <consortium name="DOE Joint Genome Institute"/>
            <person name="Gaskell J."/>
            <person name="Kersten P."/>
            <person name="Larrondo L.F."/>
            <person name="Canessa P."/>
            <person name="Martinez D."/>
            <person name="Hibbett D."/>
            <person name="Schmoll M."/>
            <person name="Kubicek C.P."/>
            <person name="Martinez A.T."/>
            <person name="Yadav J."/>
            <person name="Master E."/>
            <person name="Magnuson J.K."/>
            <person name="James T."/>
            <person name="Yaver D."/>
            <person name="Berka R."/>
            <person name="Labutti K."/>
            <person name="Lipzen A."/>
            <person name="Aerts A."/>
            <person name="Barry K."/>
            <person name="Henrissat B."/>
            <person name="Blanchette R."/>
            <person name="Grigoriev I."/>
            <person name="Cullen D."/>
        </authorList>
    </citation>
    <scope>NUCLEOTIDE SEQUENCE [LARGE SCALE GENOMIC DNA]</scope>
    <source>
        <strain evidence="2 3">MAD-698-R-SB12</strain>
    </source>
</reference>
<feature type="compositionally biased region" description="Low complexity" evidence="1">
    <location>
        <begin position="370"/>
        <end position="382"/>
    </location>
</feature>
<proteinExistence type="predicted"/>
<dbReference type="AlphaFoldDB" id="A0A1X6MMK2"/>
<sequence>MPTLKFQHLWSDGAAHRVTSPSRRRPPAIDRLAELSPVRPPTTPSVAPLFLSTDTPRAIHSTTVYTGFLSCVARRPAPLSTSSFHAPQRSPPPARSRSRPQVPLPWRWVSPKPIIARGSLDHAIVSAPRVDGQLEPHNHPAWLLVGRPVDVTRCEHKWRNSRASAHDDDLTRARSRTRCGTRWHPSHAHASRGAWGASLVSDTPTHGVLPTAPTRTPGQVSNDSRARVQTSCISVPPHFGLVQPQPRQSQPPSPPLLAYSSPVSPQLTAHARPHPYPAAPLPGCTISHRQDRDNGHSGCWSASSAARAVSATASTGRARRTRTTTRGTSVSHRASSTAHASQTAASDETRLRTSTAAGRPGPRRARRSRTTAASTAASRPKAATQDVDTALLLLAEPCTGTFLPSCTASVPSAARAISPRCARSRPASPSSAHAAAAVAPASCQAIVLTCAKPVQLRRPSHAARAPAGSIFRHHTAALSHLSTFIYTPAHTRIGTANDIRHRRIVPLRNARRRVHLRSPSTPPIPPPSAPAPASTNCQPRTP</sequence>
<dbReference type="RefSeq" id="XP_024334206.1">
    <property type="nucleotide sequence ID" value="XM_024481404.1"/>
</dbReference>
<evidence type="ECO:0000313" key="2">
    <source>
        <dbReference type="EMBL" id="OSX57412.1"/>
    </source>
</evidence>
<gene>
    <name evidence="2" type="ORF">POSPLADRAFT_1061619</name>
</gene>
<feature type="region of interest" description="Disordered" evidence="1">
    <location>
        <begin position="79"/>
        <end position="103"/>
    </location>
</feature>